<dbReference type="Proteomes" id="UP000054359">
    <property type="component" value="Unassembled WGS sequence"/>
</dbReference>
<keyword evidence="2" id="KW-1185">Reference proteome</keyword>
<dbReference type="AlphaFoldDB" id="A0A087T4Q9"/>
<organism evidence="1 2">
    <name type="scientific">Stegodyphus mimosarum</name>
    <name type="common">African social velvet spider</name>
    <dbReference type="NCBI Taxonomy" id="407821"/>
    <lineage>
        <taxon>Eukaryota</taxon>
        <taxon>Metazoa</taxon>
        <taxon>Ecdysozoa</taxon>
        <taxon>Arthropoda</taxon>
        <taxon>Chelicerata</taxon>
        <taxon>Arachnida</taxon>
        <taxon>Araneae</taxon>
        <taxon>Araneomorphae</taxon>
        <taxon>Entelegynae</taxon>
        <taxon>Eresoidea</taxon>
        <taxon>Eresidae</taxon>
        <taxon>Stegodyphus</taxon>
    </lineage>
</organism>
<evidence type="ECO:0000313" key="1">
    <source>
        <dbReference type="EMBL" id="KFM60098.1"/>
    </source>
</evidence>
<dbReference type="EMBL" id="KK113393">
    <property type="protein sequence ID" value="KFM60098.1"/>
    <property type="molecule type" value="Genomic_DNA"/>
</dbReference>
<gene>
    <name evidence="1" type="ORF">X975_11243</name>
</gene>
<sequence>MTSIYMLRLTDKINFKLSLHTRNYKLKQLADSLNLKLGLNY</sequence>
<feature type="non-terminal residue" evidence="1">
    <location>
        <position position="41"/>
    </location>
</feature>
<protein>
    <submittedName>
        <fullName evidence="1">Uncharacterized protein</fullName>
    </submittedName>
</protein>
<name>A0A087T4Q9_STEMI</name>
<reference evidence="1 2" key="1">
    <citation type="submission" date="2013-11" db="EMBL/GenBank/DDBJ databases">
        <title>Genome sequencing of Stegodyphus mimosarum.</title>
        <authorList>
            <person name="Bechsgaard J."/>
        </authorList>
    </citation>
    <scope>NUCLEOTIDE SEQUENCE [LARGE SCALE GENOMIC DNA]</scope>
</reference>
<accession>A0A087T4Q9</accession>
<evidence type="ECO:0000313" key="2">
    <source>
        <dbReference type="Proteomes" id="UP000054359"/>
    </source>
</evidence>
<proteinExistence type="predicted"/>